<accession>A0A6J7A848</accession>
<reference evidence="4" key="1">
    <citation type="submission" date="2020-05" db="EMBL/GenBank/DDBJ databases">
        <authorList>
            <person name="Chiriac C."/>
            <person name="Salcher M."/>
            <person name="Ghai R."/>
            <person name="Kavagutti S V."/>
        </authorList>
    </citation>
    <scope>NUCLEOTIDE SEQUENCE</scope>
</reference>
<dbReference type="Pfam" id="PF12705">
    <property type="entry name" value="PDDEXK_1"/>
    <property type="match status" value="1"/>
</dbReference>
<dbReference type="EMBL" id="CAFBMT010000006">
    <property type="protein sequence ID" value="CAB4929215.1"/>
    <property type="molecule type" value="Genomic_DNA"/>
</dbReference>
<protein>
    <submittedName>
        <fullName evidence="4">Unannotated protein</fullName>
    </submittedName>
</protein>
<evidence type="ECO:0000259" key="1">
    <source>
        <dbReference type="Pfam" id="PF12705"/>
    </source>
</evidence>
<evidence type="ECO:0000313" key="5">
    <source>
        <dbReference type="EMBL" id="CAB4852483.1"/>
    </source>
</evidence>
<dbReference type="EMBL" id="CAFBIY010000133">
    <property type="protein sequence ID" value="CAB4852483.1"/>
    <property type="molecule type" value="Genomic_DNA"/>
</dbReference>
<feature type="domain" description="PD-(D/E)XK endonuclease-like" evidence="1">
    <location>
        <begin position="88"/>
        <end position="305"/>
    </location>
</feature>
<name>A0A6J7A848_9ZZZZ</name>
<dbReference type="Gene3D" id="3.90.320.10">
    <property type="match status" value="1"/>
</dbReference>
<evidence type="ECO:0000313" key="7">
    <source>
        <dbReference type="EMBL" id="CAB4976375.1"/>
    </source>
</evidence>
<sequence>MSDSVPEPAAPAVSNPPLTPVQERNLALLRRAGEPLVFDREFIANLTEQALAGIAELSERLGGERLWVSKGFLANVHGCEAKHLHPDEFEWTAANAAGFVAHKAIELALNWRGEPTPADVVDEALGRLADQADQRGAFVGGLSDGDWAELRSRAIDRTTKFLQDFPPLPRGAQPVLEAASKWRPPGSIEFSGKVDLAIGKPNGNESRLLIVDFKSGNRAHHHRDDLRFYALLQTLRQSVPPRKLVSYYLDYSDSEAEDVTEGTLQTALVRTLEGIERHVELTVEGRPPVKRPGFSCRWCPLRGECAEGIAFLAAQRDET</sequence>
<evidence type="ECO:0000313" key="2">
    <source>
        <dbReference type="EMBL" id="CAB4363542.1"/>
    </source>
</evidence>
<dbReference type="EMBL" id="CAESGF010000006">
    <property type="protein sequence ID" value="CAB4363542.1"/>
    <property type="molecule type" value="Genomic_DNA"/>
</dbReference>
<dbReference type="InterPro" id="IPR038726">
    <property type="entry name" value="PDDEXK_AddAB-type"/>
</dbReference>
<dbReference type="EMBL" id="CAEZYF010000006">
    <property type="protein sequence ID" value="CAB4719890.1"/>
    <property type="molecule type" value="Genomic_DNA"/>
</dbReference>
<proteinExistence type="predicted"/>
<dbReference type="EMBL" id="CAFAAV010000157">
    <property type="protein sequence ID" value="CAB4828640.1"/>
    <property type="molecule type" value="Genomic_DNA"/>
</dbReference>
<organism evidence="4">
    <name type="scientific">freshwater metagenome</name>
    <dbReference type="NCBI Taxonomy" id="449393"/>
    <lineage>
        <taxon>unclassified sequences</taxon>
        <taxon>metagenomes</taxon>
        <taxon>ecological metagenomes</taxon>
    </lineage>
</organism>
<gene>
    <name evidence="3" type="ORF">UFOPK2656_01248</name>
    <name evidence="4" type="ORF">UFOPK3099_01879</name>
    <name evidence="5" type="ORF">UFOPK3267_02105</name>
    <name evidence="6" type="ORF">UFOPK3651_01367</name>
    <name evidence="7" type="ORF">UFOPK3931_00516</name>
    <name evidence="2" type="ORF">UFOPK4189_01322</name>
</gene>
<dbReference type="AlphaFoldDB" id="A0A6J7A848"/>
<dbReference type="EMBL" id="CAFBOL010000008">
    <property type="protein sequence ID" value="CAB4976375.1"/>
    <property type="molecule type" value="Genomic_DNA"/>
</dbReference>
<dbReference type="InterPro" id="IPR011604">
    <property type="entry name" value="PDDEXK-like_dom_sf"/>
</dbReference>
<evidence type="ECO:0000313" key="6">
    <source>
        <dbReference type="EMBL" id="CAB4929215.1"/>
    </source>
</evidence>
<evidence type="ECO:0000313" key="3">
    <source>
        <dbReference type="EMBL" id="CAB4719890.1"/>
    </source>
</evidence>
<evidence type="ECO:0000313" key="4">
    <source>
        <dbReference type="EMBL" id="CAB4828640.1"/>
    </source>
</evidence>